<dbReference type="InterPro" id="IPR007751">
    <property type="entry name" value="DUF676_lipase-like"/>
</dbReference>
<dbReference type="InterPro" id="IPR022122">
    <property type="entry name" value="DUF3657"/>
</dbReference>
<dbReference type="Pfam" id="PF05057">
    <property type="entry name" value="DUF676"/>
    <property type="match status" value="1"/>
</dbReference>
<name>A0A8S1JZK3_PARPR</name>
<dbReference type="PANTHER" id="PTHR12482">
    <property type="entry name" value="LIPASE ROG1-RELATED-RELATED"/>
    <property type="match status" value="1"/>
</dbReference>
<dbReference type="AlphaFoldDB" id="A0A8S1JZK3"/>
<dbReference type="Proteomes" id="UP000688137">
    <property type="component" value="Unassembled WGS sequence"/>
</dbReference>
<keyword evidence="3" id="KW-1185">Reference proteome</keyword>
<feature type="domain" description="DUF676" evidence="1">
    <location>
        <begin position="393"/>
        <end position="567"/>
    </location>
</feature>
<evidence type="ECO:0000313" key="2">
    <source>
        <dbReference type="EMBL" id="CAD8046160.1"/>
    </source>
</evidence>
<accession>A0A8S1JZK3</accession>
<dbReference type="OMA" id="QHNEMAT"/>
<sequence>MKAKAIIEFVVFMDSLKTIGIFLLDEGMYQIRINLYIQSSQNLKIPLTPKETLLFKRNEQQYLPQHIIDNFYMSDAFLLRQWTEEEKFEIKNGCRFSGAIPHNLKEQPCYMEIELMYYDLAQKIVSFQSISMAKFKIENSSNGIYEYVPVILGEDHFSLLNLIVLCSLTSFDIQIQQVQNEDKKAGDQHQNINMRQLYNKVLEPLKTCYRNMQTFYYNMELEIERPSSSGGMQYHLRQTKSFQILPLSSADQLLKNEQNTQLISKVMANEFKVLQSTINQLWHKIIIGLKLGHQKILRQLKKESLTNFQSRYSAFTQKEVIPVVDHQYTMIPQQQKQSQEQADLQNKRLEYQKLLLQGPSKIVDLKIIDEIKDKLMIVEKHYVTRQTFQLSRSKLHLIVLVHGYQGHSYDMRLLENYMCLRFPQHMLLVSLCNQQNTEGDILQMGKYLSDEIKNYIATWSYTDKLVISFIGHSLGGLIIRAALPYLDFEFHTLLTLGTPHLGNVTNQRPLIKFGMWFFQKLKKSQSLSQLNCYDDTLLKLSLFPGMNKFKHIILFGSQQDHYVNSESSLLMKVSGIENEQKHNEMATNILRQLHQNEVLRISIDYKFYDGDFDTFLGRKAHIAILESHFLNQYIIYNLGDYFK</sequence>
<evidence type="ECO:0000259" key="1">
    <source>
        <dbReference type="Pfam" id="PF05057"/>
    </source>
</evidence>
<evidence type="ECO:0000313" key="3">
    <source>
        <dbReference type="Proteomes" id="UP000688137"/>
    </source>
</evidence>
<dbReference type="Pfam" id="PF12394">
    <property type="entry name" value="DUF3657"/>
    <property type="match status" value="1"/>
</dbReference>
<organism evidence="2 3">
    <name type="scientific">Paramecium primaurelia</name>
    <dbReference type="NCBI Taxonomy" id="5886"/>
    <lineage>
        <taxon>Eukaryota</taxon>
        <taxon>Sar</taxon>
        <taxon>Alveolata</taxon>
        <taxon>Ciliophora</taxon>
        <taxon>Intramacronucleata</taxon>
        <taxon>Oligohymenophorea</taxon>
        <taxon>Peniculida</taxon>
        <taxon>Parameciidae</taxon>
        <taxon>Paramecium</taxon>
    </lineage>
</organism>
<proteinExistence type="predicted"/>
<dbReference type="InterPro" id="IPR044294">
    <property type="entry name" value="Lipase-like"/>
</dbReference>
<gene>
    <name evidence="2" type="ORF">PPRIM_AZ9-3.1.T0100213</name>
</gene>
<comment type="caution">
    <text evidence="2">The sequence shown here is derived from an EMBL/GenBank/DDBJ whole genome shotgun (WGS) entry which is preliminary data.</text>
</comment>
<dbReference type="PANTHER" id="PTHR12482:SF5">
    <property type="entry name" value="DUF676 DOMAIN-CONTAINING PROTEIN"/>
    <property type="match status" value="1"/>
</dbReference>
<reference evidence="2" key="1">
    <citation type="submission" date="2021-01" db="EMBL/GenBank/DDBJ databases">
        <authorList>
            <consortium name="Genoscope - CEA"/>
            <person name="William W."/>
        </authorList>
    </citation>
    <scope>NUCLEOTIDE SEQUENCE</scope>
</reference>
<dbReference type="EMBL" id="CAJJDM010000007">
    <property type="protein sequence ID" value="CAD8046160.1"/>
    <property type="molecule type" value="Genomic_DNA"/>
</dbReference>
<protein>
    <recommendedName>
        <fullName evidence="1">DUF676 domain-containing protein</fullName>
    </recommendedName>
</protein>